<dbReference type="PANTHER" id="PTHR43453:SF1">
    <property type="entry name" value="TRNA_RRNA METHYLTRANSFERASE SPOU TYPE DOMAIN-CONTAINING PROTEIN"/>
    <property type="match status" value="1"/>
</dbReference>
<dbReference type="PANTHER" id="PTHR43453">
    <property type="entry name" value="RRNA METHYLASE-LIKE"/>
    <property type="match status" value="1"/>
</dbReference>
<dbReference type="HAMAP" id="MF_02060">
    <property type="entry name" value="tRNA_methyltr_TrmH"/>
    <property type="match status" value="1"/>
</dbReference>
<keyword evidence="5 7" id="KW-0819">tRNA processing</keyword>
<evidence type="ECO:0000256" key="2">
    <source>
        <dbReference type="ARBA" id="ARBA00022603"/>
    </source>
</evidence>
<dbReference type="InterPro" id="IPR029028">
    <property type="entry name" value="Alpha/beta_knot_MTases"/>
</dbReference>
<dbReference type="RefSeq" id="WP_369601716.1">
    <property type="nucleotide sequence ID" value="NZ_CP154858.1"/>
</dbReference>
<sequence>MTPERYARIVGVLDRRQPDLTVIADRVHKPHNISAIVRTCDAVGVGHVHVVWPEDDKDFRVLRRQAKGSQQWVEVHEYNRVTEVADRLHARGFTLVAAHFSERAVDYRTLDWTQPMALMLGQEKDGITEEAAAVADVHAIIPMMGMVASYNVSVAAAIMLAEAQRQRELAGLYARRRLPDEEYERLRFRWCHPLVARMCDERGIPYPGLDEQGNIVDRESLRIG</sequence>
<dbReference type="GO" id="GO:0002938">
    <property type="term" value="P:tRNA guanine ribose methylation"/>
    <property type="evidence" value="ECO:0007669"/>
    <property type="project" value="UniProtKB-UniRule"/>
</dbReference>
<accession>A0AB39UWJ6</accession>
<dbReference type="AlphaFoldDB" id="A0AB39UWJ6"/>
<dbReference type="Pfam" id="PF00588">
    <property type="entry name" value="SpoU_methylase"/>
    <property type="match status" value="1"/>
</dbReference>
<dbReference type="InterPro" id="IPR001537">
    <property type="entry name" value="SpoU_MeTrfase"/>
</dbReference>
<keyword evidence="6 7" id="KW-0694">RNA-binding</keyword>
<evidence type="ECO:0000256" key="6">
    <source>
        <dbReference type="ARBA" id="ARBA00022884"/>
    </source>
</evidence>
<keyword evidence="2 7" id="KW-0489">Methyltransferase</keyword>
<keyword evidence="4 7" id="KW-0949">S-adenosyl-L-methionine</keyword>
<dbReference type="GO" id="GO:0141100">
    <property type="term" value="F:tRNA (guanine(18)-2'-O)-methyltransferase activity"/>
    <property type="evidence" value="ECO:0007669"/>
    <property type="project" value="UniProtKB-UniRule"/>
</dbReference>
<evidence type="ECO:0000313" key="10">
    <source>
        <dbReference type="EMBL" id="XDT72712.1"/>
    </source>
</evidence>
<dbReference type="GO" id="GO:0000049">
    <property type="term" value="F:tRNA binding"/>
    <property type="evidence" value="ECO:0007669"/>
    <property type="project" value="UniProtKB-UniRule"/>
</dbReference>
<dbReference type="EC" id="2.1.1.34" evidence="7"/>
<evidence type="ECO:0000256" key="4">
    <source>
        <dbReference type="ARBA" id="ARBA00022691"/>
    </source>
</evidence>
<comment type="similarity">
    <text evidence="7">Belongs to the class IV-like SAM-binding methyltransferase superfamily. RNA methyltransferase TrmH family.</text>
</comment>
<organism evidence="10">
    <name type="scientific">Thermohahella caldifontis</name>
    <dbReference type="NCBI Taxonomy" id="3142973"/>
    <lineage>
        <taxon>Bacteria</taxon>
        <taxon>Pseudomonadati</taxon>
        <taxon>Pseudomonadota</taxon>
        <taxon>Gammaproteobacteria</taxon>
        <taxon>Oceanospirillales</taxon>
        <taxon>Hahellaceae</taxon>
        <taxon>Thermohahella</taxon>
    </lineage>
</organism>
<comment type="catalytic activity">
    <reaction evidence="7">
        <text>guanosine(18) in tRNA + S-adenosyl-L-methionine = 2'-O-methylguanosine(18) in tRNA + S-adenosyl-L-homocysteine + H(+)</text>
        <dbReference type="Rhea" id="RHEA:20077"/>
        <dbReference type="Rhea" id="RHEA-COMP:10190"/>
        <dbReference type="Rhea" id="RHEA-COMP:10192"/>
        <dbReference type="ChEBI" id="CHEBI:15378"/>
        <dbReference type="ChEBI" id="CHEBI:57856"/>
        <dbReference type="ChEBI" id="CHEBI:59789"/>
        <dbReference type="ChEBI" id="CHEBI:74269"/>
        <dbReference type="ChEBI" id="CHEBI:74445"/>
        <dbReference type="EC" id="2.1.1.34"/>
    </reaction>
</comment>
<feature type="domain" description="tRNA/rRNA methyltransferase SpoU type" evidence="8">
    <location>
        <begin position="20"/>
        <end position="160"/>
    </location>
</feature>
<dbReference type="InterPro" id="IPR022724">
    <property type="entry name" value="rRNA_MeTrfase_SpoU_C"/>
</dbReference>
<evidence type="ECO:0000256" key="3">
    <source>
        <dbReference type="ARBA" id="ARBA00022679"/>
    </source>
</evidence>
<evidence type="ECO:0000256" key="7">
    <source>
        <dbReference type="HAMAP-Rule" id="MF_02060"/>
    </source>
</evidence>
<keyword evidence="3 7" id="KW-0808">Transferase</keyword>
<keyword evidence="1 7" id="KW-0820">tRNA-binding</keyword>
<dbReference type="SUPFAM" id="SSF75217">
    <property type="entry name" value="alpha/beta knot"/>
    <property type="match status" value="1"/>
</dbReference>
<evidence type="ECO:0000259" key="8">
    <source>
        <dbReference type="Pfam" id="PF00588"/>
    </source>
</evidence>
<dbReference type="Gene3D" id="3.40.1280.10">
    <property type="match status" value="1"/>
</dbReference>
<dbReference type="Pfam" id="PF12105">
    <property type="entry name" value="SpoU_methylas_C"/>
    <property type="match status" value="1"/>
</dbReference>
<evidence type="ECO:0000256" key="5">
    <source>
        <dbReference type="ARBA" id="ARBA00022694"/>
    </source>
</evidence>
<gene>
    <name evidence="7 10" type="primary">trmH</name>
    <name evidence="10" type="ORF">AAIA72_01635</name>
</gene>
<dbReference type="InterPro" id="IPR033671">
    <property type="entry name" value="TrmH"/>
</dbReference>
<evidence type="ECO:0000256" key="1">
    <source>
        <dbReference type="ARBA" id="ARBA00022555"/>
    </source>
</evidence>
<comment type="caution">
    <text evidence="7">Lacks conserved residue(s) required for the propagation of feature annotation.</text>
</comment>
<feature type="binding site" evidence="7">
    <location>
        <position position="141"/>
    </location>
    <ligand>
        <name>S-adenosyl-L-methionine</name>
        <dbReference type="ChEBI" id="CHEBI:59789"/>
    </ligand>
</feature>
<dbReference type="EMBL" id="CP154858">
    <property type="protein sequence ID" value="XDT72712.1"/>
    <property type="molecule type" value="Genomic_DNA"/>
</dbReference>
<protein>
    <recommendedName>
        <fullName evidence="7">tRNA (guanosine(18)-2'-O)-methyltransferase</fullName>
        <ecNumber evidence="7">2.1.1.34</ecNumber>
    </recommendedName>
    <alternativeName>
        <fullName evidence="7">tRNA [Gm18] methyltransferase</fullName>
    </alternativeName>
</protein>
<reference evidence="10" key="1">
    <citation type="submission" date="2024-05" db="EMBL/GenBank/DDBJ databases">
        <title>Genome sequencing of novel strain.</title>
        <authorList>
            <person name="Ganbat D."/>
            <person name="Ganbat S."/>
            <person name="Lee S.-J."/>
        </authorList>
    </citation>
    <scope>NUCLEOTIDE SEQUENCE</scope>
    <source>
        <strain evidence="10">SMD15-11</strain>
    </source>
</reference>
<name>A0AB39UWJ6_9GAMM</name>
<dbReference type="CDD" id="cd18092">
    <property type="entry name" value="SpoU-like_TrmH"/>
    <property type="match status" value="1"/>
</dbReference>
<feature type="domain" description="RNA methyltransferase SpoU/TrmH type C-terminal" evidence="9">
    <location>
        <begin position="165"/>
        <end position="217"/>
    </location>
</feature>
<dbReference type="KEGG" id="tcd:AAIA72_01635"/>
<dbReference type="InterPro" id="IPR029026">
    <property type="entry name" value="tRNA_m1G_MTases_N"/>
</dbReference>
<proteinExistence type="inferred from homology"/>
<comment type="function">
    <text evidence="7">Catalyzes the 2'-O methylation of guanosine at position 18 in tRNA.</text>
</comment>
<evidence type="ECO:0000259" key="9">
    <source>
        <dbReference type="Pfam" id="PF12105"/>
    </source>
</evidence>